<dbReference type="Gene3D" id="3.20.20.70">
    <property type="entry name" value="Aldolase class I"/>
    <property type="match status" value="1"/>
</dbReference>
<dbReference type="GO" id="GO:0010181">
    <property type="term" value="F:FMN binding"/>
    <property type="evidence" value="ECO:0007669"/>
    <property type="project" value="InterPro"/>
</dbReference>
<sequence length="378" mass="41196">MLTKSNLIIKRRLHMTTDSLFKPFEAGNLKLSNRVVMAPMTRAFSPNGIPGSDVAAYYRRRAEGGVGLIITEGTAINHPSAVSHPNIPNFHGEESLKGWEQVVTEVHAAGGKIMPQLWHVGMARSKGDLPNAEALPIGPSGLNLSGEPVTEPMTQTEIAGIVAAFAQAAADAKRIGFDGIELHGAHGYLIDQFFWEKTNKRTDRYGGDFVARTTFAVEIIEACRRAVGPEFPIVLRFSQWKSGDYNGKLAKSPEELAQFLAPLSEAGVDIFHCSTRRFWLPEFEGSELNLAGWTQKITGKPSITVGSVGLNSDFVGGEAEKNDEDNIGRLLEKLEKEEFDLVAVGRALIVDPAWPAKVQSGRTDEIIPFTPAATKTLF</sequence>
<dbReference type="InterPro" id="IPR044152">
    <property type="entry name" value="YqjM-like"/>
</dbReference>
<keyword evidence="2" id="KW-0285">Flavoprotein</keyword>
<comment type="cofactor">
    <cofactor evidence="1">
        <name>FMN</name>
        <dbReference type="ChEBI" id="CHEBI:58210"/>
    </cofactor>
</comment>
<keyword evidence="5" id="KW-0560">Oxidoreductase</keyword>
<dbReference type="EMBL" id="JQCR01000003">
    <property type="protein sequence ID" value="KGE17387.1"/>
    <property type="molecule type" value="Genomic_DNA"/>
</dbReference>
<proteinExistence type="predicted"/>
<protein>
    <submittedName>
        <fullName evidence="7">1,2-oxophytodienoate reductase</fullName>
    </submittedName>
</protein>
<evidence type="ECO:0000256" key="3">
    <source>
        <dbReference type="ARBA" id="ARBA00022643"/>
    </source>
</evidence>
<keyword evidence="4" id="KW-0521">NADP</keyword>
<organism evidence="7 8">
    <name type="scientific">Paenibacillus wynnii</name>
    <dbReference type="NCBI Taxonomy" id="268407"/>
    <lineage>
        <taxon>Bacteria</taxon>
        <taxon>Bacillati</taxon>
        <taxon>Bacillota</taxon>
        <taxon>Bacilli</taxon>
        <taxon>Bacillales</taxon>
        <taxon>Paenibacillaceae</taxon>
        <taxon>Paenibacillus</taxon>
    </lineage>
</organism>
<dbReference type="PANTHER" id="PTHR43303:SF4">
    <property type="entry name" value="NADPH DEHYDROGENASE C23G7.10C-RELATED"/>
    <property type="match status" value="1"/>
</dbReference>
<feature type="domain" description="NADH:flavin oxidoreductase/NADH oxidase N-terminal" evidence="6">
    <location>
        <begin position="19"/>
        <end position="365"/>
    </location>
</feature>
<comment type="caution">
    <text evidence="7">The sequence shown here is derived from an EMBL/GenBank/DDBJ whole genome shotgun (WGS) entry which is preliminary data.</text>
</comment>
<dbReference type="STRING" id="268407.PWYN_22525"/>
<evidence type="ECO:0000256" key="2">
    <source>
        <dbReference type="ARBA" id="ARBA00022630"/>
    </source>
</evidence>
<gene>
    <name evidence="7" type="ORF">PWYN_22525</name>
</gene>
<dbReference type="SUPFAM" id="SSF51395">
    <property type="entry name" value="FMN-linked oxidoreductases"/>
    <property type="match status" value="1"/>
</dbReference>
<evidence type="ECO:0000256" key="5">
    <source>
        <dbReference type="ARBA" id="ARBA00023002"/>
    </source>
</evidence>
<accession>A0A098M759</accession>
<evidence type="ECO:0000313" key="7">
    <source>
        <dbReference type="EMBL" id="KGE17387.1"/>
    </source>
</evidence>
<dbReference type="eggNOG" id="COG1902">
    <property type="taxonomic scope" value="Bacteria"/>
</dbReference>
<dbReference type="InterPro" id="IPR013785">
    <property type="entry name" value="Aldolase_TIM"/>
</dbReference>
<dbReference type="CDD" id="cd04747">
    <property type="entry name" value="OYE_like_5_FMN"/>
    <property type="match status" value="1"/>
</dbReference>
<keyword evidence="3" id="KW-0288">FMN</keyword>
<dbReference type="PANTHER" id="PTHR43303">
    <property type="entry name" value="NADPH DEHYDROGENASE C23G7.10C-RELATED"/>
    <property type="match status" value="1"/>
</dbReference>
<dbReference type="AlphaFoldDB" id="A0A098M759"/>
<keyword evidence="8" id="KW-1185">Reference proteome</keyword>
<reference evidence="7 8" key="2">
    <citation type="submission" date="2014-10" db="EMBL/GenBank/DDBJ databases">
        <title>Comparative genomics of the Paenibacillus odorifer group.</title>
        <authorList>
            <person name="Tsai Y.-C."/>
            <person name="Martin N."/>
            <person name="Korlach J."/>
            <person name="Wiedmann M."/>
        </authorList>
    </citation>
    <scope>NUCLEOTIDE SEQUENCE [LARGE SCALE GENOMIC DNA]</scope>
    <source>
        <strain evidence="7 8">DSM 18334</strain>
    </source>
</reference>
<name>A0A098M759_9BACL</name>
<dbReference type="Pfam" id="PF00724">
    <property type="entry name" value="Oxidored_FMN"/>
    <property type="match status" value="1"/>
</dbReference>
<dbReference type="Proteomes" id="UP000029734">
    <property type="component" value="Unassembled WGS sequence"/>
</dbReference>
<evidence type="ECO:0000313" key="8">
    <source>
        <dbReference type="Proteomes" id="UP000029734"/>
    </source>
</evidence>
<dbReference type="InterPro" id="IPR001155">
    <property type="entry name" value="OxRdtase_FMN_N"/>
</dbReference>
<reference evidence="7 8" key="1">
    <citation type="submission" date="2014-08" db="EMBL/GenBank/DDBJ databases">
        <authorList>
            <person name="den Bakker H.C."/>
        </authorList>
    </citation>
    <scope>NUCLEOTIDE SEQUENCE [LARGE SCALE GENOMIC DNA]</scope>
    <source>
        <strain evidence="7 8">DSM 18334</strain>
    </source>
</reference>
<dbReference type="GO" id="GO:0050661">
    <property type="term" value="F:NADP binding"/>
    <property type="evidence" value="ECO:0007669"/>
    <property type="project" value="InterPro"/>
</dbReference>
<dbReference type="GO" id="GO:0003959">
    <property type="term" value="F:NADPH dehydrogenase activity"/>
    <property type="evidence" value="ECO:0007669"/>
    <property type="project" value="InterPro"/>
</dbReference>
<evidence type="ECO:0000256" key="1">
    <source>
        <dbReference type="ARBA" id="ARBA00001917"/>
    </source>
</evidence>
<evidence type="ECO:0000259" key="6">
    <source>
        <dbReference type="Pfam" id="PF00724"/>
    </source>
</evidence>
<evidence type="ECO:0000256" key="4">
    <source>
        <dbReference type="ARBA" id="ARBA00022857"/>
    </source>
</evidence>
<dbReference type="FunFam" id="3.20.20.70:FF:000262">
    <property type="entry name" value="NADH:flavin oxidoreductase"/>
    <property type="match status" value="1"/>
</dbReference>